<feature type="transmembrane region" description="Helical" evidence="8">
    <location>
        <begin position="300"/>
        <end position="319"/>
    </location>
</feature>
<evidence type="ECO:0000256" key="1">
    <source>
        <dbReference type="ARBA" id="ARBA00004651"/>
    </source>
</evidence>
<feature type="transmembrane region" description="Helical" evidence="8">
    <location>
        <begin position="17"/>
        <end position="39"/>
    </location>
</feature>
<feature type="transmembrane region" description="Helical" evidence="8">
    <location>
        <begin position="112"/>
        <end position="130"/>
    </location>
</feature>
<keyword evidence="3" id="KW-0808">Transferase</keyword>
<feature type="transmembrane region" description="Helical" evidence="8">
    <location>
        <begin position="137"/>
        <end position="165"/>
    </location>
</feature>
<evidence type="ECO:0008006" key="11">
    <source>
        <dbReference type="Google" id="ProtNLM"/>
    </source>
</evidence>
<keyword evidence="4 8" id="KW-0812">Transmembrane</keyword>
<comment type="similarity">
    <text evidence="7">Belongs to the glycosyltransferase 87 family.</text>
</comment>
<comment type="caution">
    <text evidence="9">The sequence shown here is derived from an EMBL/GenBank/DDBJ whole genome shotgun (WGS) entry which is preliminary data.</text>
</comment>
<accession>A0ABQ6A7C0</accession>
<proteinExistence type="inferred from homology"/>
<gene>
    <name evidence="9" type="ORF">GCM10010909_14310</name>
</gene>
<dbReference type="Proteomes" id="UP001156641">
    <property type="component" value="Unassembled WGS sequence"/>
</dbReference>
<organism evidence="9 10">
    <name type="scientific">Acidocella aquatica</name>
    <dbReference type="NCBI Taxonomy" id="1922313"/>
    <lineage>
        <taxon>Bacteria</taxon>
        <taxon>Pseudomonadati</taxon>
        <taxon>Pseudomonadota</taxon>
        <taxon>Alphaproteobacteria</taxon>
        <taxon>Acetobacterales</taxon>
        <taxon>Acidocellaceae</taxon>
        <taxon>Acidocella</taxon>
    </lineage>
</organism>
<evidence type="ECO:0000313" key="9">
    <source>
        <dbReference type="EMBL" id="GLR66751.1"/>
    </source>
</evidence>
<dbReference type="Pfam" id="PF09594">
    <property type="entry name" value="GT87"/>
    <property type="match status" value="1"/>
</dbReference>
<evidence type="ECO:0000313" key="10">
    <source>
        <dbReference type="Proteomes" id="UP001156641"/>
    </source>
</evidence>
<sequence length="402" mass="43135">MPPEESGWDINGRALRWCLLAVLAGCAAVGLNDLAWIGWLGPDLHEDFFGIWSFARFSVLHPGAGIYDFARLQAFQQEAAPDFAGFYPCPYPPSFLAMIAWLGHLPIGLAKSLWTVAGLALLTGAGWVMFRPPLRGFALLAIALAPASLLNATIGETAFFGTALLMAGFAWLPARPVLAGIAFGLLTLKPQLGVLVPIALLARGDWRAIVTAGLTALGLAGASLLVFPFSLWRAWLRVLPRYQQVMEGNTAQLSHFMATLNAAALDLHAGAGVALAAQLIGGIAIALVVWVCFRRADYRLAVAALLAGTALAAPHDYVYDTVFLPVALLLAGEWMAARGMRISTPLLALFLAVYVFPLAISRNADICLIYIVLEALMFLSIARLALKGAPLLADNFRTWRMT</sequence>
<keyword evidence="6 8" id="KW-0472">Membrane</keyword>
<protein>
    <recommendedName>
        <fullName evidence="11">DUF2029 domain-containing protein</fullName>
    </recommendedName>
</protein>
<keyword evidence="2" id="KW-1003">Cell membrane</keyword>
<evidence type="ECO:0000256" key="2">
    <source>
        <dbReference type="ARBA" id="ARBA00022475"/>
    </source>
</evidence>
<name>A0ABQ6A7C0_9PROT</name>
<feature type="transmembrane region" description="Helical" evidence="8">
    <location>
        <begin position="269"/>
        <end position="293"/>
    </location>
</feature>
<feature type="transmembrane region" description="Helical" evidence="8">
    <location>
        <begin position="209"/>
        <end position="232"/>
    </location>
</feature>
<evidence type="ECO:0000256" key="3">
    <source>
        <dbReference type="ARBA" id="ARBA00022679"/>
    </source>
</evidence>
<feature type="transmembrane region" description="Helical" evidence="8">
    <location>
        <begin position="339"/>
        <end position="360"/>
    </location>
</feature>
<comment type="subcellular location">
    <subcellularLocation>
        <location evidence="1">Cell membrane</location>
        <topology evidence="1">Multi-pass membrane protein</topology>
    </subcellularLocation>
</comment>
<evidence type="ECO:0000256" key="7">
    <source>
        <dbReference type="ARBA" id="ARBA00024033"/>
    </source>
</evidence>
<dbReference type="InterPro" id="IPR018584">
    <property type="entry name" value="GT87"/>
</dbReference>
<feature type="transmembrane region" description="Helical" evidence="8">
    <location>
        <begin position="367"/>
        <end position="386"/>
    </location>
</feature>
<feature type="transmembrane region" description="Helical" evidence="8">
    <location>
        <begin position="177"/>
        <end position="202"/>
    </location>
</feature>
<evidence type="ECO:0000256" key="6">
    <source>
        <dbReference type="ARBA" id="ARBA00023136"/>
    </source>
</evidence>
<dbReference type="RefSeq" id="WP_284257455.1">
    <property type="nucleotide sequence ID" value="NZ_BSOS01000039.1"/>
</dbReference>
<dbReference type="EMBL" id="BSOS01000039">
    <property type="protein sequence ID" value="GLR66751.1"/>
    <property type="molecule type" value="Genomic_DNA"/>
</dbReference>
<keyword evidence="10" id="KW-1185">Reference proteome</keyword>
<evidence type="ECO:0000256" key="5">
    <source>
        <dbReference type="ARBA" id="ARBA00022989"/>
    </source>
</evidence>
<reference evidence="10" key="1">
    <citation type="journal article" date="2019" name="Int. J. Syst. Evol. Microbiol.">
        <title>The Global Catalogue of Microorganisms (GCM) 10K type strain sequencing project: providing services to taxonomists for standard genome sequencing and annotation.</title>
        <authorList>
            <consortium name="The Broad Institute Genomics Platform"/>
            <consortium name="The Broad Institute Genome Sequencing Center for Infectious Disease"/>
            <person name="Wu L."/>
            <person name="Ma J."/>
        </authorList>
    </citation>
    <scope>NUCLEOTIDE SEQUENCE [LARGE SCALE GENOMIC DNA]</scope>
    <source>
        <strain evidence="10">NBRC 112502</strain>
    </source>
</reference>
<keyword evidence="5 8" id="KW-1133">Transmembrane helix</keyword>
<evidence type="ECO:0000256" key="8">
    <source>
        <dbReference type="SAM" id="Phobius"/>
    </source>
</evidence>
<evidence type="ECO:0000256" key="4">
    <source>
        <dbReference type="ARBA" id="ARBA00022692"/>
    </source>
</evidence>